<accession>A0AA95BRD0</accession>
<name>A0AA95BRD0_9MICC</name>
<protein>
    <submittedName>
        <fullName evidence="1">Uncharacterized protein</fullName>
    </submittedName>
</protein>
<dbReference type="EMBL" id="CP102487">
    <property type="protein sequence ID" value="UUX60190.1"/>
    <property type="molecule type" value="Genomic_DNA"/>
</dbReference>
<organism evidence="1 2">
    <name type="scientific">Glutamicibacter halophytocola</name>
    <dbReference type="NCBI Taxonomy" id="1933880"/>
    <lineage>
        <taxon>Bacteria</taxon>
        <taxon>Bacillati</taxon>
        <taxon>Actinomycetota</taxon>
        <taxon>Actinomycetes</taxon>
        <taxon>Micrococcales</taxon>
        <taxon>Micrococcaceae</taxon>
        <taxon>Glutamicibacter</taxon>
    </lineage>
</organism>
<dbReference type="Proteomes" id="UP001060018">
    <property type="component" value="Chromosome"/>
</dbReference>
<evidence type="ECO:0000313" key="1">
    <source>
        <dbReference type="EMBL" id="UUX60190.1"/>
    </source>
</evidence>
<proteinExistence type="predicted"/>
<sequence length="190" mass="20133">MSRSAKRIVGNISVLAIIVALVAALVVSAANPTLLNNDAKLTAEANAGTPIVQAAPGVKAEEDLSPSPDDPQVKYKGATAALAKWAEKKHQQWVEFYLRKDETGFVGSSYSIYIPTSDGGYMWARNLSWNAPTNGELEITVKGSNWTEADLKSVGGYVMEVLGSRDSSLKRVTAISEDGLTSVASTGSDV</sequence>
<reference evidence="1" key="1">
    <citation type="journal article" date="2022" name="Pest Manag. Sci.">
        <title>Glutamicibacter halophytocola-mediated host fitness of potato tuber moth on Solanaceae crops.</title>
        <authorList>
            <person name="Wang W."/>
            <person name="Xiao G."/>
            <person name="Du G."/>
            <person name="Chang L."/>
            <person name="Yang Y."/>
            <person name="Ye J."/>
            <person name="Chen B."/>
        </authorList>
    </citation>
    <scope>NUCLEOTIDE SEQUENCE</scope>
    <source>
        <strain evidence="1">S2</strain>
    </source>
</reference>
<gene>
    <name evidence="1" type="ORF">NUH22_06140</name>
</gene>
<dbReference type="RefSeq" id="WP_257746175.1">
    <property type="nucleotide sequence ID" value="NZ_CP102487.1"/>
</dbReference>
<evidence type="ECO:0000313" key="2">
    <source>
        <dbReference type="Proteomes" id="UP001060018"/>
    </source>
</evidence>
<dbReference type="AlphaFoldDB" id="A0AA95BRD0"/>